<reference evidence="1" key="1">
    <citation type="journal article" date="2021" name="Proc. Natl. Acad. Sci. U.S.A.">
        <title>A Catalog of Tens of Thousands of Viruses from Human Metagenomes Reveals Hidden Associations with Chronic Diseases.</title>
        <authorList>
            <person name="Tisza M.J."/>
            <person name="Buck C.B."/>
        </authorList>
    </citation>
    <scope>NUCLEOTIDE SEQUENCE</scope>
    <source>
        <strain evidence="1">CtIty1</strain>
    </source>
</reference>
<accession>A0A8S5TH16</accession>
<dbReference type="EMBL" id="BK032823">
    <property type="protein sequence ID" value="DAF62432.1"/>
    <property type="molecule type" value="Genomic_DNA"/>
</dbReference>
<protein>
    <submittedName>
        <fullName evidence="1">Uncharacterized protein</fullName>
    </submittedName>
</protein>
<sequence>MSFKFDLQTFAYTNDGDKYKFIDDEAMVISADINMRPYFYMAWMLENIEDLGTINSMSESTSAKKDYWNKDRKVSQLTAVFSTFIDYYVSNTYKHGLPKKYEDLNKKCPDKKFVDIAYMNNAISHMKIQEGADLLGAFCALGLTKNNSYDSELATVDELDITTLELEKADNITCLLADALVNVNATGIKLNPKLKTLDGVFSTKNGYVKGILDIDYSNIEESNGFLPGYFYKNENLKAILGDTNKVIKFSKPPKKIKDLGIFISANPANTDYLNEDPEYVLDLSNWDLSHLNNPKDSSVTLFNNIYCKEVIFPEGFVLTPEYSVSGLISSVMCVKKIRNLSIDFSKINEKLNTDEASNVFYNINSMLTIYDKEWQTAHLDPDCKIKFINFNETKFYQMYKAPNNGYDGEEYTLDTFYTDFIGIPKENIEFVNKI</sequence>
<name>A0A8S5TH16_9CAUD</name>
<proteinExistence type="predicted"/>
<organism evidence="1">
    <name type="scientific">Myoviridae sp. ctIty1</name>
    <dbReference type="NCBI Taxonomy" id="2827673"/>
    <lineage>
        <taxon>Viruses</taxon>
        <taxon>Duplodnaviria</taxon>
        <taxon>Heunggongvirae</taxon>
        <taxon>Uroviricota</taxon>
        <taxon>Caudoviricetes</taxon>
    </lineage>
</organism>
<evidence type="ECO:0000313" key="1">
    <source>
        <dbReference type="EMBL" id="DAF62432.1"/>
    </source>
</evidence>